<dbReference type="Proteomes" id="UP000617340">
    <property type="component" value="Unassembled WGS sequence"/>
</dbReference>
<dbReference type="AlphaFoldDB" id="A0A834NMU4"/>
<evidence type="ECO:0000313" key="1">
    <source>
        <dbReference type="EMBL" id="KAF7414181.1"/>
    </source>
</evidence>
<comment type="caution">
    <text evidence="1">The sequence shown here is derived from an EMBL/GenBank/DDBJ whole genome shotgun (WGS) entry which is preliminary data.</text>
</comment>
<name>A0A834NMU4_VESGE</name>
<reference evidence="1" key="1">
    <citation type="journal article" date="2020" name="G3 (Bethesda)">
        <title>High-Quality Assemblies for Three Invasive Social Wasps from the &lt;i&gt;Vespula&lt;/i&gt; Genus.</title>
        <authorList>
            <person name="Harrop T.W.R."/>
            <person name="Guhlin J."/>
            <person name="McLaughlin G.M."/>
            <person name="Permina E."/>
            <person name="Stockwell P."/>
            <person name="Gilligan J."/>
            <person name="Le Lec M.F."/>
            <person name="Gruber M.A.M."/>
            <person name="Quinn O."/>
            <person name="Lovegrove M."/>
            <person name="Duncan E.J."/>
            <person name="Remnant E.J."/>
            <person name="Van Eeckhoven J."/>
            <person name="Graham B."/>
            <person name="Knapp R.A."/>
            <person name="Langford K.W."/>
            <person name="Kronenberg Z."/>
            <person name="Press M.O."/>
            <person name="Eacker S.M."/>
            <person name="Wilson-Rankin E.E."/>
            <person name="Purcell J."/>
            <person name="Lester P.J."/>
            <person name="Dearden P.K."/>
        </authorList>
    </citation>
    <scope>NUCLEOTIDE SEQUENCE</scope>
    <source>
        <strain evidence="1">Linc-1</strain>
    </source>
</reference>
<dbReference type="EMBL" id="JACSDZ010000002">
    <property type="protein sequence ID" value="KAF7414181.1"/>
    <property type="molecule type" value="Genomic_DNA"/>
</dbReference>
<evidence type="ECO:0000313" key="2">
    <source>
        <dbReference type="Proteomes" id="UP000617340"/>
    </source>
</evidence>
<gene>
    <name evidence="1" type="ORF">HZH68_002670</name>
</gene>
<keyword evidence="2" id="KW-1185">Reference proteome</keyword>
<sequence>MVVVAAVTSSSCIARQACGSCGAARAAWRIPFARLLKQKNQQIRSPSAITTTMMIGKRLTPIRAGKNTYTTRTKVMKVLSNCGYSKAMRNEDSNEVSSTVKSDQCIPMRVFISEAARKATYNSSDAAKIKNV</sequence>
<accession>A0A834NMU4</accession>
<proteinExistence type="predicted"/>
<organism evidence="1 2">
    <name type="scientific">Vespula germanica</name>
    <name type="common">German yellow jacket</name>
    <name type="synonym">Paravespula germanica</name>
    <dbReference type="NCBI Taxonomy" id="30212"/>
    <lineage>
        <taxon>Eukaryota</taxon>
        <taxon>Metazoa</taxon>
        <taxon>Ecdysozoa</taxon>
        <taxon>Arthropoda</taxon>
        <taxon>Hexapoda</taxon>
        <taxon>Insecta</taxon>
        <taxon>Pterygota</taxon>
        <taxon>Neoptera</taxon>
        <taxon>Endopterygota</taxon>
        <taxon>Hymenoptera</taxon>
        <taxon>Apocrita</taxon>
        <taxon>Aculeata</taxon>
        <taxon>Vespoidea</taxon>
        <taxon>Vespidae</taxon>
        <taxon>Vespinae</taxon>
        <taxon>Vespula</taxon>
    </lineage>
</organism>
<protein>
    <submittedName>
        <fullName evidence="1">Uncharacterized protein</fullName>
    </submittedName>
</protein>